<feature type="transmembrane region" description="Helical" evidence="8">
    <location>
        <begin position="357"/>
        <end position="376"/>
    </location>
</feature>
<name>A0A7J5DGZ1_9ACTN</name>
<keyword evidence="4 11" id="KW-0808">Transferase</keyword>
<keyword evidence="12" id="KW-1185">Reference proteome</keyword>
<dbReference type="GO" id="GO:0006488">
    <property type="term" value="P:dolichol-linked oligosaccharide biosynthetic process"/>
    <property type="evidence" value="ECO:0007669"/>
    <property type="project" value="TreeGrafter"/>
</dbReference>
<dbReference type="EMBL" id="WBKG01000011">
    <property type="protein sequence ID" value="KAB1987893.1"/>
    <property type="molecule type" value="Genomic_DNA"/>
</dbReference>
<evidence type="ECO:0000256" key="3">
    <source>
        <dbReference type="ARBA" id="ARBA00022676"/>
    </source>
</evidence>
<comment type="subcellular location">
    <subcellularLocation>
        <location evidence="1">Membrane</location>
        <topology evidence="1">Multi-pass membrane protein</topology>
    </subcellularLocation>
</comment>
<dbReference type="PANTHER" id="PTHR43398:SF1">
    <property type="entry name" value="DOLICHOL-PHOSPHATE MANNOSYLTRANSFERASE SUBUNIT 1"/>
    <property type="match status" value="1"/>
</dbReference>
<dbReference type="SUPFAM" id="SSF53448">
    <property type="entry name" value="Nucleotide-diphospho-sugar transferases"/>
    <property type="match status" value="1"/>
</dbReference>
<organism evidence="11 12">
    <name type="scientific">Streptomyces triticiradicis</name>
    <dbReference type="NCBI Taxonomy" id="2651189"/>
    <lineage>
        <taxon>Bacteria</taxon>
        <taxon>Bacillati</taxon>
        <taxon>Actinomycetota</taxon>
        <taxon>Actinomycetes</taxon>
        <taxon>Kitasatosporales</taxon>
        <taxon>Streptomycetaceae</taxon>
        <taxon>Streptomyces</taxon>
    </lineage>
</organism>
<reference evidence="11 12" key="1">
    <citation type="submission" date="2019-09" db="EMBL/GenBank/DDBJ databases">
        <title>Isolation and identification of active actinomycetes.</title>
        <authorList>
            <person name="Yu Z."/>
            <person name="Han C."/>
            <person name="Yu B."/>
        </authorList>
    </citation>
    <scope>NUCLEOTIDE SEQUENCE [LARGE SCALE GENOMIC DNA]</scope>
    <source>
        <strain evidence="11 12">NEAU-H2</strain>
    </source>
</reference>
<dbReference type="Pfam" id="PF04138">
    <property type="entry name" value="GtrA_DPMS_TM"/>
    <property type="match status" value="1"/>
</dbReference>
<dbReference type="RefSeq" id="WP_151469960.1">
    <property type="nucleotide sequence ID" value="NZ_WBKG01000011.1"/>
</dbReference>
<dbReference type="GO" id="GO:0004582">
    <property type="term" value="F:dolichyl-phosphate beta-D-mannosyltransferase activity"/>
    <property type="evidence" value="ECO:0007669"/>
    <property type="project" value="InterPro"/>
</dbReference>
<dbReference type="InterPro" id="IPR001173">
    <property type="entry name" value="Glyco_trans_2-like"/>
</dbReference>
<evidence type="ECO:0000256" key="5">
    <source>
        <dbReference type="ARBA" id="ARBA00022692"/>
    </source>
</evidence>
<dbReference type="Gene3D" id="3.90.550.10">
    <property type="entry name" value="Spore Coat Polysaccharide Biosynthesis Protein SpsA, Chain A"/>
    <property type="match status" value="1"/>
</dbReference>
<evidence type="ECO:0000259" key="9">
    <source>
        <dbReference type="Pfam" id="PF00535"/>
    </source>
</evidence>
<keyword evidence="5 8" id="KW-0812">Transmembrane</keyword>
<dbReference type="InterPro" id="IPR007267">
    <property type="entry name" value="GtrA_DPMS_TM"/>
</dbReference>
<evidence type="ECO:0000313" key="11">
    <source>
        <dbReference type="EMBL" id="KAB1987893.1"/>
    </source>
</evidence>
<proteinExistence type="inferred from homology"/>
<dbReference type="PANTHER" id="PTHR43398">
    <property type="entry name" value="DOLICHOL-PHOSPHATE MANNOSYLTRANSFERASE SUBUNIT 1"/>
    <property type="match status" value="1"/>
</dbReference>
<keyword evidence="7 8" id="KW-0472">Membrane</keyword>
<gene>
    <name evidence="11" type="ORF">F8144_15805</name>
</gene>
<dbReference type="GO" id="GO:0035269">
    <property type="term" value="P:protein O-linked glycosylation via mannose"/>
    <property type="evidence" value="ECO:0007669"/>
    <property type="project" value="TreeGrafter"/>
</dbReference>
<feature type="transmembrane region" description="Helical" evidence="8">
    <location>
        <begin position="332"/>
        <end position="351"/>
    </location>
</feature>
<comment type="caution">
    <text evidence="11">The sequence shown here is derived from an EMBL/GenBank/DDBJ whole genome shotgun (WGS) entry which is preliminary data.</text>
</comment>
<comment type="similarity">
    <text evidence="2">Belongs to the glycosyltransferase 2 family.</text>
</comment>
<dbReference type="InterPro" id="IPR029044">
    <property type="entry name" value="Nucleotide-diphossugar_trans"/>
</dbReference>
<accession>A0A7J5DGZ1</accession>
<dbReference type="GO" id="GO:0006506">
    <property type="term" value="P:GPI anchor biosynthetic process"/>
    <property type="evidence" value="ECO:0007669"/>
    <property type="project" value="TreeGrafter"/>
</dbReference>
<sequence>MSSFESTVPGGLGEPAVRAVEVPEPGAVTIVVPTFNESANIRRLLRQITESVPARLPCEVVFVDDSTDDTPEVITEAARDCPFPVSVLHREVPEGGLGGAVVEGLKAASSQWIVVMDGDCQHPPSLVPELIASGERTHAGLVVASRYIKGGSRQGLAGGYRIAVSRGATWLTKALFPRRLRGISDPMSGFFAIRRSAVTAEVLRPLGYKILLELAVRSRPRRVTEVPFVFQDRFAGESKSSAAEGLRFLRHLVGLRTASPVARMTAFGLIGATGFVPNLLGLYALTAAGLHYVPAEVLANQLGVAWNFLLIEHLLFRERRRHRKGWDRAGRFALLANADLVLRIPLIALFVRHLGMGALSATALALVTTFVLRFAGTEALVYLPRRGSGSRTARRTT</sequence>
<dbReference type="GO" id="GO:0000271">
    <property type="term" value="P:polysaccharide biosynthetic process"/>
    <property type="evidence" value="ECO:0007669"/>
    <property type="project" value="InterPro"/>
</dbReference>
<dbReference type="CDD" id="cd06442">
    <property type="entry name" value="DPM1_like"/>
    <property type="match status" value="1"/>
</dbReference>
<dbReference type="GO" id="GO:0016020">
    <property type="term" value="C:membrane"/>
    <property type="evidence" value="ECO:0007669"/>
    <property type="project" value="UniProtKB-SubCell"/>
</dbReference>
<dbReference type="Proteomes" id="UP000442990">
    <property type="component" value="Unassembled WGS sequence"/>
</dbReference>
<dbReference type="AlphaFoldDB" id="A0A7J5DGZ1"/>
<evidence type="ECO:0000259" key="10">
    <source>
        <dbReference type="Pfam" id="PF04138"/>
    </source>
</evidence>
<evidence type="ECO:0000313" key="12">
    <source>
        <dbReference type="Proteomes" id="UP000442990"/>
    </source>
</evidence>
<evidence type="ECO:0000256" key="1">
    <source>
        <dbReference type="ARBA" id="ARBA00004141"/>
    </source>
</evidence>
<keyword evidence="3" id="KW-0328">Glycosyltransferase</keyword>
<feature type="transmembrane region" description="Helical" evidence="8">
    <location>
        <begin position="266"/>
        <end position="286"/>
    </location>
</feature>
<evidence type="ECO:0000256" key="6">
    <source>
        <dbReference type="ARBA" id="ARBA00022989"/>
    </source>
</evidence>
<feature type="domain" description="Glycosyltransferase 2-like" evidence="9">
    <location>
        <begin position="29"/>
        <end position="198"/>
    </location>
</feature>
<dbReference type="InterPro" id="IPR039528">
    <property type="entry name" value="DPM1-like"/>
</dbReference>
<evidence type="ECO:0000256" key="2">
    <source>
        <dbReference type="ARBA" id="ARBA00006739"/>
    </source>
</evidence>
<evidence type="ECO:0000256" key="8">
    <source>
        <dbReference type="SAM" id="Phobius"/>
    </source>
</evidence>
<evidence type="ECO:0000256" key="7">
    <source>
        <dbReference type="ARBA" id="ARBA00023136"/>
    </source>
</evidence>
<feature type="domain" description="GtrA/DPMS transmembrane" evidence="10">
    <location>
        <begin position="267"/>
        <end position="381"/>
    </location>
</feature>
<dbReference type="Pfam" id="PF00535">
    <property type="entry name" value="Glycos_transf_2"/>
    <property type="match status" value="1"/>
</dbReference>
<feature type="transmembrane region" description="Helical" evidence="8">
    <location>
        <begin position="292"/>
        <end position="311"/>
    </location>
</feature>
<protein>
    <submittedName>
        <fullName evidence="11">Glycosyltransferase family 2 protein</fullName>
    </submittedName>
</protein>
<evidence type="ECO:0000256" key="4">
    <source>
        <dbReference type="ARBA" id="ARBA00022679"/>
    </source>
</evidence>
<keyword evidence="6 8" id="KW-1133">Transmembrane helix</keyword>